<dbReference type="EMBL" id="JAULSW010000001">
    <property type="protein sequence ID" value="KAK3393434.1"/>
    <property type="molecule type" value="Genomic_DNA"/>
</dbReference>
<feature type="region of interest" description="Disordered" evidence="2">
    <location>
        <begin position="109"/>
        <end position="390"/>
    </location>
</feature>
<keyword evidence="5" id="KW-1185">Reference proteome</keyword>
<dbReference type="InterPro" id="IPR016197">
    <property type="entry name" value="Chromo-like_dom_sf"/>
</dbReference>
<sequence length="525" mass="56806">MPRTKQSAPALSAPPKTTIAVDVLTKSPYVPNSIPVPKPSIGLSDDSTGYIISKAVFPSNRVKDQLIPWYHIGFTDDPALRAWIRSDEVLEYVSPYQLEHWEYENFKERQQEAAGEREKASRGKQKPGPKPKGRPVRMAKKPAPDAAPPTAPSEVPSLSTPQKQRLNSKRRKSQTVEGGESASNQGSDAPVRKRQRNSEIRDSEVDDDDMMVGEHPMSASIHTRDASALGPAGRMPAPASPFGAWPGPPSAATAGESSEAPKNPSKRKQAPKAPTVSPYLPAPPAKPKRSVGPTVSPYFPAPAPKPSAGPTVSPYFPTPPPLRPSVGPTVSPYLPAPAFTVPSFSTPAKPGSSSTPLVPASSQRKGSSTKASKAAKPKVEPQGDDDGDVGDDVWVVQELLADRRMTEKGVRVHKYLVQWEGDWPEDQNPTWEPAENIDAGVIRAYNKKKRAGKLKPVDAKHLAKLNPFAYTKYTSVTEAFEGDVHQPKSLYKGVIEEDSDEPDEETLLVAKGYTPSKSFASFPSF</sequence>
<feature type="compositionally biased region" description="Basic and acidic residues" evidence="2">
    <location>
        <begin position="109"/>
        <end position="121"/>
    </location>
</feature>
<proteinExistence type="predicted"/>
<dbReference type="Gene3D" id="2.40.50.40">
    <property type="match status" value="1"/>
</dbReference>
<reference evidence="4" key="2">
    <citation type="submission" date="2023-06" db="EMBL/GenBank/DDBJ databases">
        <authorList>
            <consortium name="Lawrence Berkeley National Laboratory"/>
            <person name="Haridas S."/>
            <person name="Hensen N."/>
            <person name="Bonometti L."/>
            <person name="Westerberg I."/>
            <person name="Brannstrom I.O."/>
            <person name="Guillou S."/>
            <person name="Cros-Aarteil S."/>
            <person name="Calhoun S."/>
            <person name="Kuo A."/>
            <person name="Mondo S."/>
            <person name="Pangilinan J."/>
            <person name="Riley R."/>
            <person name="LaButti K."/>
            <person name="Andreopoulos B."/>
            <person name="Lipzen A."/>
            <person name="Chen C."/>
            <person name="Yanf M."/>
            <person name="Daum C."/>
            <person name="Ng V."/>
            <person name="Clum A."/>
            <person name="Steindorff A."/>
            <person name="Ohm R."/>
            <person name="Martin F."/>
            <person name="Silar P."/>
            <person name="Natvig D."/>
            <person name="Lalanne C."/>
            <person name="Gautier V."/>
            <person name="Ament-velasquez S.L."/>
            <person name="Kruys A."/>
            <person name="Hutchinson M.I."/>
            <person name="Powell A.J."/>
            <person name="Barry K."/>
            <person name="Miller A.N."/>
            <person name="Grigoriev I.V."/>
            <person name="Debuchy R."/>
            <person name="Gladieux P."/>
            <person name="Thoren M.H."/>
            <person name="Johannesson H."/>
        </authorList>
    </citation>
    <scope>NUCLEOTIDE SEQUENCE</scope>
    <source>
        <strain evidence="4">CBS 232.78</strain>
    </source>
</reference>
<dbReference type="InterPro" id="IPR023780">
    <property type="entry name" value="Chromo_domain"/>
</dbReference>
<dbReference type="SUPFAM" id="SSF54160">
    <property type="entry name" value="Chromo domain-like"/>
    <property type="match status" value="1"/>
</dbReference>
<evidence type="ECO:0000259" key="3">
    <source>
        <dbReference type="PROSITE" id="PS50013"/>
    </source>
</evidence>
<evidence type="ECO:0000313" key="4">
    <source>
        <dbReference type="EMBL" id="KAK3393434.1"/>
    </source>
</evidence>
<dbReference type="Pfam" id="PF00385">
    <property type="entry name" value="Chromo"/>
    <property type="match status" value="1"/>
</dbReference>
<dbReference type="CDD" id="cd00024">
    <property type="entry name" value="CD_CSD"/>
    <property type="match status" value="1"/>
</dbReference>
<protein>
    <recommendedName>
        <fullName evidence="3">Chromo domain-containing protein</fullName>
    </recommendedName>
</protein>
<dbReference type="PROSITE" id="PS50013">
    <property type="entry name" value="CHROMO_2"/>
    <property type="match status" value="1"/>
</dbReference>
<feature type="domain" description="Chromo" evidence="3">
    <location>
        <begin position="394"/>
        <end position="437"/>
    </location>
</feature>
<organism evidence="4 5">
    <name type="scientific">Podospora didyma</name>
    <dbReference type="NCBI Taxonomy" id="330526"/>
    <lineage>
        <taxon>Eukaryota</taxon>
        <taxon>Fungi</taxon>
        <taxon>Dikarya</taxon>
        <taxon>Ascomycota</taxon>
        <taxon>Pezizomycotina</taxon>
        <taxon>Sordariomycetes</taxon>
        <taxon>Sordariomycetidae</taxon>
        <taxon>Sordariales</taxon>
        <taxon>Podosporaceae</taxon>
        <taxon>Podospora</taxon>
    </lineage>
</organism>
<feature type="compositionally biased region" description="Polar residues" evidence="2">
    <location>
        <begin position="156"/>
        <end position="165"/>
    </location>
</feature>
<comment type="subunit">
    <text evidence="1">Component of the NuA4 histone acetyltransferase complex.</text>
</comment>
<evidence type="ECO:0000256" key="2">
    <source>
        <dbReference type="SAM" id="MobiDB-lite"/>
    </source>
</evidence>
<evidence type="ECO:0000313" key="5">
    <source>
        <dbReference type="Proteomes" id="UP001285441"/>
    </source>
</evidence>
<feature type="compositionally biased region" description="Basic residues" evidence="2">
    <location>
        <begin position="122"/>
        <end position="140"/>
    </location>
</feature>
<name>A0AAE0P4Y9_9PEZI</name>
<comment type="caution">
    <text evidence="4">The sequence shown here is derived from an EMBL/GenBank/DDBJ whole genome shotgun (WGS) entry which is preliminary data.</text>
</comment>
<gene>
    <name evidence="4" type="ORF">B0H63DRAFT_458219</name>
</gene>
<dbReference type="GO" id="GO:0006338">
    <property type="term" value="P:chromatin remodeling"/>
    <property type="evidence" value="ECO:0007669"/>
    <property type="project" value="UniProtKB-ARBA"/>
</dbReference>
<dbReference type="InterPro" id="IPR000953">
    <property type="entry name" value="Chromo/chromo_shadow_dom"/>
</dbReference>
<dbReference type="Proteomes" id="UP001285441">
    <property type="component" value="Unassembled WGS sequence"/>
</dbReference>
<dbReference type="AlphaFoldDB" id="A0AAE0P4Y9"/>
<feature type="compositionally biased region" description="Polar residues" evidence="2">
    <location>
        <begin position="342"/>
        <end position="364"/>
    </location>
</feature>
<accession>A0AAE0P4Y9</accession>
<feature type="compositionally biased region" description="Low complexity" evidence="2">
    <location>
        <begin position="365"/>
        <end position="374"/>
    </location>
</feature>
<evidence type="ECO:0000256" key="1">
    <source>
        <dbReference type="ARBA" id="ARBA00011353"/>
    </source>
</evidence>
<reference evidence="4" key="1">
    <citation type="journal article" date="2023" name="Mol. Phylogenet. Evol.">
        <title>Genome-scale phylogeny and comparative genomics of the fungal order Sordariales.</title>
        <authorList>
            <person name="Hensen N."/>
            <person name="Bonometti L."/>
            <person name="Westerberg I."/>
            <person name="Brannstrom I.O."/>
            <person name="Guillou S."/>
            <person name="Cros-Aarteil S."/>
            <person name="Calhoun S."/>
            <person name="Haridas S."/>
            <person name="Kuo A."/>
            <person name="Mondo S."/>
            <person name="Pangilinan J."/>
            <person name="Riley R."/>
            <person name="LaButti K."/>
            <person name="Andreopoulos B."/>
            <person name="Lipzen A."/>
            <person name="Chen C."/>
            <person name="Yan M."/>
            <person name="Daum C."/>
            <person name="Ng V."/>
            <person name="Clum A."/>
            <person name="Steindorff A."/>
            <person name="Ohm R.A."/>
            <person name="Martin F."/>
            <person name="Silar P."/>
            <person name="Natvig D.O."/>
            <person name="Lalanne C."/>
            <person name="Gautier V."/>
            <person name="Ament-Velasquez S.L."/>
            <person name="Kruys A."/>
            <person name="Hutchinson M.I."/>
            <person name="Powell A.J."/>
            <person name="Barry K."/>
            <person name="Miller A.N."/>
            <person name="Grigoriev I.V."/>
            <person name="Debuchy R."/>
            <person name="Gladieux P."/>
            <person name="Hiltunen Thoren M."/>
            <person name="Johannesson H."/>
        </authorList>
    </citation>
    <scope>NUCLEOTIDE SEQUENCE</scope>
    <source>
        <strain evidence="4">CBS 232.78</strain>
    </source>
</reference>
<dbReference type="SMART" id="SM00298">
    <property type="entry name" value="CHROMO"/>
    <property type="match status" value="1"/>
</dbReference>